<feature type="transmembrane region" description="Helical" evidence="8">
    <location>
        <begin position="313"/>
        <end position="334"/>
    </location>
</feature>
<dbReference type="InterPro" id="IPR011701">
    <property type="entry name" value="MFS"/>
</dbReference>
<dbReference type="EMBL" id="QFPX01000008">
    <property type="protein sequence ID" value="PZQ54829.1"/>
    <property type="molecule type" value="Genomic_DNA"/>
</dbReference>
<evidence type="ECO:0000256" key="5">
    <source>
        <dbReference type="ARBA" id="ARBA00022692"/>
    </source>
</evidence>
<evidence type="ECO:0000256" key="4">
    <source>
        <dbReference type="ARBA" id="ARBA00022475"/>
    </source>
</evidence>
<feature type="transmembrane region" description="Helical" evidence="8">
    <location>
        <begin position="253"/>
        <end position="276"/>
    </location>
</feature>
<evidence type="ECO:0000256" key="6">
    <source>
        <dbReference type="ARBA" id="ARBA00022989"/>
    </source>
</evidence>
<dbReference type="PROSITE" id="PS50850">
    <property type="entry name" value="MFS"/>
    <property type="match status" value="1"/>
</dbReference>
<dbReference type="InterPro" id="IPR036259">
    <property type="entry name" value="MFS_trans_sf"/>
</dbReference>
<evidence type="ECO:0000313" key="11">
    <source>
        <dbReference type="Proteomes" id="UP000249082"/>
    </source>
</evidence>
<evidence type="ECO:0000256" key="1">
    <source>
        <dbReference type="ARBA" id="ARBA00004651"/>
    </source>
</evidence>
<keyword evidence="3 8" id="KW-0813">Transport</keyword>
<feature type="transmembrane region" description="Helical" evidence="8">
    <location>
        <begin position="110"/>
        <end position="131"/>
    </location>
</feature>
<dbReference type="InterPro" id="IPR004812">
    <property type="entry name" value="Efflux_drug-R_Bcr/CmlA"/>
</dbReference>
<keyword evidence="6 8" id="KW-1133">Transmembrane helix</keyword>
<comment type="caution">
    <text evidence="8">Lacks conserved residue(s) required for the propagation of feature annotation.</text>
</comment>
<protein>
    <recommendedName>
        <fullName evidence="8">Bcr/CflA family efflux transporter</fullName>
    </recommendedName>
</protein>
<comment type="similarity">
    <text evidence="2 8">Belongs to the major facilitator superfamily. Bcr/CmlA family.</text>
</comment>
<accession>A0A2W5NS02</accession>
<dbReference type="AlphaFoldDB" id="A0A2W5NS02"/>
<dbReference type="Gene3D" id="1.20.1720.10">
    <property type="entry name" value="Multidrug resistance protein D"/>
    <property type="match status" value="1"/>
</dbReference>
<keyword evidence="7 8" id="KW-0472">Membrane</keyword>
<evidence type="ECO:0000256" key="7">
    <source>
        <dbReference type="ARBA" id="ARBA00023136"/>
    </source>
</evidence>
<keyword evidence="8" id="KW-0997">Cell inner membrane</keyword>
<feature type="transmembrane region" description="Helical" evidence="8">
    <location>
        <begin position="173"/>
        <end position="193"/>
    </location>
</feature>
<evidence type="ECO:0000313" key="10">
    <source>
        <dbReference type="EMBL" id="PZQ54829.1"/>
    </source>
</evidence>
<dbReference type="Proteomes" id="UP000249082">
    <property type="component" value="Unassembled WGS sequence"/>
</dbReference>
<comment type="caution">
    <text evidence="10">The sequence shown here is derived from an EMBL/GenBank/DDBJ whole genome shotgun (WGS) entry which is preliminary data.</text>
</comment>
<dbReference type="CDD" id="cd17320">
    <property type="entry name" value="MFS_MdfA_MDR_like"/>
    <property type="match status" value="1"/>
</dbReference>
<evidence type="ECO:0000256" key="2">
    <source>
        <dbReference type="ARBA" id="ARBA00006236"/>
    </source>
</evidence>
<dbReference type="NCBIfam" id="TIGR00710">
    <property type="entry name" value="efflux_Bcr_CflA"/>
    <property type="match status" value="1"/>
</dbReference>
<dbReference type="PANTHER" id="PTHR23502:SF132">
    <property type="entry name" value="POLYAMINE TRANSPORTER 2-RELATED"/>
    <property type="match status" value="1"/>
</dbReference>
<dbReference type="SUPFAM" id="SSF103473">
    <property type="entry name" value="MFS general substrate transporter"/>
    <property type="match status" value="1"/>
</dbReference>
<dbReference type="GO" id="GO:0042910">
    <property type="term" value="F:xenobiotic transmembrane transporter activity"/>
    <property type="evidence" value="ECO:0007669"/>
    <property type="project" value="InterPro"/>
</dbReference>
<sequence>MTSDTANPAPFPMRGVEFVVLMAALQALQALSIDIMLPALGEISRDLSVPDPNQRQLIVGVFLICTGLGSLFPGAIADRYGRRPVLLFATAAYVLSALACALVTSFPMMLAARAVSGLCTSALMVMPMTVIRDRFEGDRMASMQSLVSMTFMVVPMIAPMVGQGVMLVAGWRWIFGLIAVLGACVCVWTALRLPETLHPDYRQEIRPKVIAANMALTLRTREAVGYLFGVAFVQGAMFGYINSAQQLVAEHFGAGFFFPAVFGGMALVMASTNFVNSRIVQRFGARRVSQTALFGYIASSLLHFVLALNGETLWVFIPLMTFSMCMMSFIGSNFQSIAIQPFARTAGAAASIMSFVRMVMGSVLGALIGQAYDGTPRPILASMVVAGLTALIFVLYSERGKLFRRLNYPPGYYAAGKRP</sequence>
<feature type="transmembrane region" description="Helical" evidence="8">
    <location>
        <begin position="56"/>
        <end position="77"/>
    </location>
</feature>
<feature type="domain" description="Major facilitator superfamily (MFS) profile" evidence="9">
    <location>
        <begin position="18"/>
        <end position="399"/>
    </location>
</feature>
<dbReference type="InterPro" id="IPR020846">
    <property type="entry name" value="MFS_dom"/>
</dbReference>
<organism evidence="10 11">
    <name type="scientific">Novosphingobium pentaromativorans</name>
    <dbReference type="NCBI Taxonomy" id="205844"/>
    <lineage>
        <taxon>Bacteria</taxon>
        <taxon>Pseudomonadati</taxon>
        <taxon>Pseudomonadota</taxon>
        <taxon>Alphaproteobacteria</taxon>
        <taxon>Sphingomonadales</taxon>
        <taxon>Sphingomonadaceae</taxon>
        <taxon>Novosphingobium</taxon>
    </lineage>
</organism>
<keyword evidence="5 8" id="KW-0812">Transmembrane</keyword>
<feature type="transmembrane region" description="Helical" evidence="8">
    <location>
        <begin position="84"/>
        <end position="104"/>
    </location>
</feature>
<name>A0A2W5NS02_9SPHN</name>
<feature type="transmembrane region" description="Helical" evidence="8">
    <location>
        <begin position="288"/>
        <end position="307"/>
    </location>
</feature>
<dbReference type="GO" id="GO:1990961">
    <property type="term" value="P:xenobiotic detoxification by transmembrane export across the plasma membrane"/>
    <property type="evidence" value="ECO:0007669"/>
    <property type="project" value="InterPro"/>
</dbReference>
<feature type="transmembrane region" description="Helical" evidence="8">
    <location>
        <begin position="378"/>
        <end position="396"/>
    </location>
</feature>
<proteinExistence type="inferred from homology"/>
<evidence type="ECO:0000259" key="9">
    <source>
        <dbReference type="PROSITE" id="PS50850"/>
    </source>
</evidence>
<dbReference type="PANTHER" id="PTHR23502">
    <property type="entry name" value="MAJOR FACILITATOR SUPERFAMILY"/>
    <property type="match status" value="1"/>
</dbReference>
<evidence type="ECO:0000256" key="8">
    <source>
        <dbReference type="RuleBase" id="RU365088"/>
    </source>
</evidence>
<reference evidence="10 11" key="1">
    <citation type="submission" date="2017-08" db="EMBL/GenBank/DDBJ databases">
        <title>Infants hospitalized years apart are colonized by the same room-sourced microbial strains.</title>
        <authorList>
            <person name="Brooks B."/>
            <person name="Olm M.R."/>
            <person name="Firek B.A."/>
            <person name="Baker R."/>
            <person name="Thomas B.C."/>
            <person name="Morowitz M.J."/>
            <person name="Banfield J.F."/>
        </authorList>
    </citation>
    <scope>NUCLEOTIDE SEQUENCE [LARGE SCALE GENOMIC DNA]</scope>
    <source>
        <strain evidence="10">S2_005_002_R2_33</strain>
    </source>
</reference>
<dbReference type="GO" id="GO:0005886">
    <property type="term" value="C:plasma membrane"/>
    <property type="evidence" value="ECO:0007669"/>
    <property type="project" value="UniProtKB-SubCell"/>
</dbReference>
<gene>
    <name evidence="10" type="ORF">DI555_11135</name>
</gene>
<comment type="subcellular location">
    <subcellularLocation>
        <location evidence="8">Cell inner membrane</location>
        <topology evidence="8">Multi-pass membrane protein</topology>
    </subcellularLocation>
    <subcellularLocation>
        <location evidence="1">Cell membrane</location>
        <topology evidence="1">Multi-pass membrane protein</topology>
    </subcellularLocation>
</comment>
<dbReference type="Pfam" id="PF07690">
    <property type="entry name" value="MFS_1"/>
    <property type="match status" value="1"/>
</dbReference>
<feature type="transmembrane region" description="Helical" evidence="8">
    <location>
        <begin position="143"/>
        <end position="161"/>
    </location>
</feature>
<feature type="transmembrane region" description="Helical" evidence="8">
    <location>
        <begin position="223"/>
        <end position="241"/>
    </location>
</feature>
<evidence type="ECO:0000256" key="3">
    <source>
        <dbReference type="ARBA" id="ARBA00022448"/>
    </source>
</evidence>
<feature type="transmembrane region" description="Helical" evidence="8">
    <location>
        <begin position="346"/>
        <end position="372"/>
    </location>
</feature>
<keyword evidence="4" id="KW-1003">Cell membrane</keyword>